<comment type="caution">
    <text evidence="3">The sequence shown here is derived from an EMBL/GenBank/DDBJ whole genome shotgun (WGS) entry which is preliminary data.</text>
</comment>
<gene>
    <name evidence="3" type="ORF">FNW02_12410</name>
</gene>
<keyword evidence="4" id="KW-1185">Reference proteome</keyword>
<feature type="transmembrane region" description="Helical" evidence="2">
    <location>
        <begin position="64"/>
        <end position="82"/>
    </location>
</feature>
<feature type="transmembrane region" description="Helical" evidence="2">
    <location>
        <begin position="41"/>
        <end position="58"/>
    </location>
</feature>
<dbReference type="AlphaFoldDB" id="A0AA40SWJ0"/>
<sequence length="83" mass="9289">MVPTEEFSVPKRTPGTVQEIPSPGITPKDSLIAKGWQREQYIGITILLLSLVAVVGFFSRRFEYALLFAFALSIILIVFFLTV</sequence>
<name>A0AA40SWJ0_9NOST</name>
<evidence type="ECO:0000313" key="4">
    <source>
        <dbReference type="Proteomes" id="UP001165986"/>
    </source>
</evidence>
<organism evidence="3 4">
    <name type="scientific">Komarekiella delphini-convector SJRDD-AB1</name>
    <dbReference type="NCBI Taxonomy" id="2593771"/>
    <lineage>
        <taxon>Bacteria</taxon>
        <taxon>Bacillati</taxon>
        <taxon>Cyanobacteriota</taxon>
        <taxon>Cyanophyceae</taxon>
        <taxon>Nostocales</taxon>
        <taxon>Nostocaceae</taxon>
        <taxon>Komarekiella</taxon>
        <taxon>Komarekiella delphini-convector</taxon>
    </lineage>
</organism>
<evidence type="ECO:0000256" key="1">
    <source>
        <dbReference type="SAM" id="MobiDB-lite"/>
    </source>
</evidence>
<evidence type="ECO:0000313" key="3">
    <source>
        <dbReference type="EMBL" id="MBD6616613.1"/>
    </source>
</evidence>
<accession>A0AA40SWJ0</accession>
<dbReference type="EMBL" id="VJXY01000011">
    <property type="protein sequence ID" value="MBD6616613.1"/>
    <property type="molecule type" value="Genomic_DNA"/>
</dbReference>
<evidence type="ECO:0000256" key="2">
    <source>
        <dbReference type="SAM" id="Phobius"/>
    </source>
</evidence>
<feature type="region of interest" description="Disordered" evidence="1">
    <location>
        <begin position="1"/>
        <end position="24"/>
    </location>
</feature>
<keyword evidence="2" id="KW-0812">Transmembrane</keyword>
<proteinExistence type="predicted"/>
<keyword evidence="2" id="KW-1133">Transmembrane helix</keyword>
<dbReference type="RefSeq" id="WP_191757851.1">
    <property type="nucleotide sequence ID" value="NZ_VJXY01000011.1"/>
</dbReference>
<reference evidence="3" key="1">
    <citation type="submission" date="2019-07" db="EMBL/GenBank/DDBJ databases">
        <title>Toxilogical consequences of a new and cryptic species of cyanobacteria (Komarekiella delphini-convector) recovered from the epidermis of a bottlenose dolphin and 1500 ft. in the air.</title>
        <authorList>
            <person name="Brown A.O."/>
            <person name="Dvorak P."/>
            <person name="Villanueva C.D."/>
            <person name="Foss A.J."/>
            <person name="Garvey A.D."/>
            <person name="Gibson Q.A."/>
            <person name="Johansen J.R."/>
            <person name="Casamatta D.A."/>
        </authorList>
    </citation>
    <scope>NUCLEOTIDE SEQUENCE</scope>
    <source>
        <strain evidence="3">SJRDD-AB1</strain>
    </source>
</reference>
<protein>
    <submittedName>
        <fullName evidence="3">Uncharacterized protein</fullName>
    </submittedName>
</protein>
<dbReference type="Proteomes" id="UP001165986">
    <property type="component" value="Unassembled WGS sequence"/>
</dbReference>
<keyword evidence="2" id="KW-0472">Membrane</keyword>